<evidence type="ECO:0008006" key="3">
    <source>
        <dbReference type="Google" id="ProtNLM"/>
    </source>
</evidence>
<proteinExistence type="predicted"/>
<gene>
    <name evidence="1" type="ORF">M422DRAFT_186844</name>
</gene>
<dbReference type="OrthoDB" id="162969at2759"/>
<keyword evidence="2" id="KW-1185">Reference proteome</keyword>
<dbReference type="AlphaFoldDB" id="A0A0C9UZQ5"/>
<sequence>APPDCGSATQHLSGKKTDKFHVMLGLACNADGPEKLPLCFIVLPSPTASRENSSSIWVQL</sequence>
<name>A0A0C9UZQ5_SPHS4</name>
<evidence type="ECO:0000313" key="2">
    <source>
        <dbReference type="Proteomes" id="UP000054279"/>
    </source>
</evidence>
<dbReference type="EMBL" id="KN837257">
    <property type="protein sequence ID" value="KIJ30645.1"/>
    <property type="molecule type" value="Genomic_DNA"/>
</dbReference>
<organism evidence="1 2">
    <name type="scientific">Sphaerobolus stellatus (strain SS14)</name>
    <dbReference type="NCBI Taxonomy" id="990650"/>
    <lineage>
        <taxon>Eukaryota</taxon>
        <taxon>Fungi</taxon>
        <taxon>Dikarya</taxon>
        <taxon>Basidiomycota</taxon>
        <taxon>Agaricomycotina</taxon>
        <taxon>Agaricomycetes</taxon>
        <taxon>Phallomycetidae</taxon>
        <taxon>Geastrales</taxon>
        <taxon>Sphaerobolaceae</taxon>
        <taxon>Sphaerobolus</taxon>
    </lineage>
</organism>
<protein>
    <recommendedName>
        <fullName evidence="3">DDE-1 domain-containing protein</fullName>
    </recommendedName>
</protein>
<evidence type="ECO:0000313" key="1">
    <source>
        <dbReference type="EMBL" id="KIJ30645.1"/>
    </source>
</evidence>
<reference evidence="1 2" key="1">
    <citation type="submission" date="2014-06" db="EMBL/GenBank/DDBJ databases">
        <title>Evolutionary Origins and Diversification of the Mycorrhizal Mutualists.</title>
        <authorList>
            <consortium name="DOE Joint Genome Institute"/>
            <consortium name="Mycorrhizal Genomics Consortium"/>
            <person name="Kohler A."/>
            <person name="Kuo A."/>
            <person name="Nagy L.G."/>
            <person name="Floudas D."/>
            <person name="Copeland A."/>
            <person name="Barry K.W."/>
            <person name="Cichocki N."/>
            <person name="Veneault-Fourrey C."/>
            <person name="LaButti K."/>
            <person name="Lindquist E.A."/>
            <person name="Lipzen A."/>
            <person name="Lundell T."/>
            <person name="Morin E."/>
            <person name="Murat C."/>
            <person name="Riley R."/>
            <person name="Ohm R."/>
            <person name="Sun H."/>
            <person name="Tunlid A."/>
            <person name="Henrissat B."/>
            <person name="Grigoriev I.V."/>
            <person name="Hibbett D.S."/>
            <person name="Martin F."/>
        </authorList>
    </citation>
    <scope>NUCLEOTIDE SEQUENCE [LARGE SCALE GENOMIC DNA]</scope>
    <source>
        <strain evidence="1 2">SS14</strain>
    </source>
</reference>
<accession>A0A0C9UZQ5</accession>
<dbReference type="HOGENOM" id="CLU_2948369_0_0_1"/>
<dbReference type="Proteomes" id="UP000054279">
    <property type="component" value="Unassembled WGS sequence"/>
</dbReference>
<feature type="non-terminal residue" evidence="1">
    <location>
        <position position="1"/>
    </location>
</feature>